<comment type="caution">
    <text evidence="10">The sequence shown here is derived from an EMBL/GenBank/DDBJ whole genome shotgun (WGS) entry which is preliminary data.</text>
</comment>
<evidence type="ECO:0000256" key="6">
    <source>
        <dbReference type="ARBA" id="ARBA00023157"/>
    </source>
</evidence>
<evidence type="ECO:0000259" key="9">
    <source>
        <dbReference type="PROSITE" id="PS50835"/>
    </source>
</evidence>
<evidence type="ECO:0000256" key="8">
    <source>
        <dbReference type="ARBA" id="ARBA00023319"/>
    </source>
</evidence>
<dbReference type="SMART" id="SM00409">
    <property type="entry name" value="IG"/>
    <property type="match status" value="2"/>
</dbReference>
<keyword evidence="2" id="KW-1003">Cell membrane</keyword>
<evidence type="ECO:0000256" key="7">
    <source>
        <dbReference type="ARBA" id="ARBA00023180"/>
    </source>
</evidence>
<dbReference type="InterPro" id="IPR003598">
    <property type="entry name" value="Ig_sub2"/>
</dbReference>
<evidence type="ECO:0000256" key="2">
    <source>
        <dbReference type="ARBA" id="ARBA00022475"/>
    </source>
</evidence>
<comment type="subcellular location">
    <subcellularLocation>
        <location evidence="1">Cell membrane</location>
    </subcellularLocation>
</comment>
<dbReference type="GO" id="GO:0043005">
    <property type="term" value="C:neuron projection"/>
    <property type="evidence" value="ECO:0007669"/>
    <property type="project" value="TreeGrafter"/>
</dbReference>
<evidence type="ECO:0000256" key="5">
    <source>
        <dbReference type="ARBA" id="ARBA00023136"/>
    </source>
</evidence>
<dbReference type="PANTHER" id="PTHR12231:SF253">
    <property type="entry name" value="DPR-INTERACTING PROTEIN ETA, ISOFORM B-RELATED"/>
    <property type="match status" value="1"/>
</dbReference>
<evidence type="ECO:0000256" key="3">
    <source>
        <dbReference type="ARBA" id="ARBA00022729"/>
    </source>
</evidence>
<keyword evidence="3" id="KW-0732">Signal</keyword>
<keyword evidence="6" id="KW-1015">Disulfide bond</keyword>
<evidence type="ECO:0000256" key="1">
    <source>
        <dbReference type="ARBA" id="ARBA00004236"/>
    </source>
</evidence>
<dbReference type="Pfam" id="PF13927">
    <property type="entry name" value="Ig_3"/>
    <property type="match status" value="1"/>
</dbReference>
<reference evidence="10" key="3">
    <citation type="submission" date="2019-06" db="EMBL/GenBank/DDBJ databases">
        <authorList>
            <person name="Poynton C."/>
            <person name="Hasenbein S."/>
            <person name="Benoit J.B."/>
            <person name="Sepulveda M.S."/>
            <person name="Poelchau M.F."/>
            <person name="Murali S.C."/>
            <person name="Chen S."/>
            <person name="Glastad K.M."/>
            <person name="Werren J.H."/>
            <person name="Vineis J.H."/>
            <person name="Bowen J.L."/>
            <person name="Friedrich M."/>
            <person name="Jones J."/>
            <person name="Robertson H.M."/>
            <person name="Feyereisen R."/>
            <person name="Mechler-Hickson A."/>
            <person name="Mathers N."/>
            <person name="Lee C.E."/>
            <person name="Colbourne J.K."/>
            <person name="Biales A."/>
            <person name="Johnston J.S."/>
            <person name="Wellborn G.A."/>
            <person name="Rosendale A.J."/>
            <person name="Cridge A.G."/>
            <person name="Munoz-Torres M.C."/>
            <person name="Bain P.A."/>
            <person name="Manny A.R."/>
            <person name="Major K.M."/>
            <person name="Lambert F.N."/>
            <person name="Vulpe C.D."/>
            <person name="Tuck P."/>
            <person name="Blalock B.J."/>
            <person name="Lin Y.-Y."/>
            <person name="Smith M.E."/>
            <person name="Ochoa-Acuna H."/>
            <person name="Chen M.-J.M."/>
            <person name="Childers C.P."/>
            <person name="Qu J."/>
            <person name="Dugan S."/>
            <person name="Lee S.L."/>
            <person name="Chao H."/>
            <person name="Dinh H."/>
            <person name="Han Y."/>
            <person name="Doddapaneni H."/>
            <person name="Worley K.C."/>
            <person name="Muzny D.M."/>
            <person name="Gibbs R.A."/>
            <person name="Richards S."/>
        </authorList>
    </citation>
    <scope>NUCLEOTIDE SEQUENCE</scope>
    <source>
        <strain evidence="10">HAZT.00-mixed</strain>
        <tissue evidence="10">Whole organism</tissue>
    </source>
</reference>
<dbReference type="SUPFAM" id="SSF48726">
    <property type="entry name" value="Immunoglobulin"/>
    <property type="match status" value="2"/>
</dbReference>
<keyword evidence="4" id="KW-0677">Repeat</keyword>
<dbReference type="GO" id="GO:0005886">
    <property type="term" value="C:plasma membrane"/>
    <property type="evidence" value="ECO:0007669"/>
    <property type="project" value="UniProtKB-SubCell"/>
</dbReference>
<keyword evidence="8" id="KW-0393">Immunoglobulin domain</keyword>
<dbReference type="PANTHER" id="PTHR12231">
    <property type="entry name" value="CTX-RELATED TYPE I TRANSMEMBRANE PROTEIN"/>
    <property type="match status" value="1"/>
</dbReference>
<feature type="domain" description="Ig-like" evidence="9">
    <location>
        <begin position="83"/>
        <end position="171"/>
    </location>
</feature>
<dbReference type="Gene3D" id="2.60.40.10">
    <property type="entry name" value="Immunoglobulins"/>
    <property type="match status" value="2"/>
</dbReference>
<dbReference type="AlphaFoldDB" id="A0A6A0H7E2"/>
<organism evidence="10">
    <name type="scientific">Hyalella azteca</name>
    <name type="common">Amphipod</name>
    <dbReference type="NCBI Taxonomy" id="294128"/>
    <lineage>
        <taxon>Eukaryota</taxon>
        <taxon>Metazoa</taxon>
        <taxon>Ecdysozoa</taxon>
        <taxon>Arthropoda</taxon>
        <taxon>Crustacea</taxon>
        <taxon>Multicrustacea</taxon>
        <taxon>Malacostraca</taxon>
        <taxon>Eumalacostraca</taxon>
        <taxon>Peracarida</taxon>
        <taxon>Amphipoda</taxon>
        <taxon>Senticaudata</taxon>
        <taxon>Talitrida</taxon>
        <taxon>Talitroidea</taxon>
        <taxon>Hyalellidae</taxon>
        <taxon>Hyalella</taxon>
    </lineage>
</organism>
<name>A0A6A0H7E2_HYAAZ</name>
<keyword evidence="5" id="KW-0472">Membrane</keyword>
<accession>A0A6A0H7E2</accession>
<dbReference type="InterPro" id="IPR036179">
    <property type="entry name" value="Ig-like_dom_sf"/>
</dbReference>
<protein>
    <recommendedName>
        <fullName evidence="9">Ig-like domain-containing protein</fullName>
    </recommendedName>
</protein>
<dbReference type="EMBL" id="JQDR03005178">
    <property type="protein sequence ID" value="KAA0201670.1"/>
    <property type="molecule type" value="Genomic_DNA"/>
</dbReference>
<feature type="non-terminal residue" evidence="10">
    <location>
        <position position="214"/>
    </location>
</feature>
<dbReference type="InterPro" id="IPR007110">
    <property type="entry name" value="Ig-like_dom"/>
</dbReference>
<reference evidence="10" key="1">
    <citation type="submission" date="2014-08" db="EMBL/GenBank/DDBJ databases">
        <authorList>
            <person name="Murali S."/>
            <person name="Richards S."/>
            <person name="Bandaranaike D."/>
            <person name="Bellair M."/>
            <person name="Blankenburg K."/>
            <person name="Chao H."/>
            <person name="Dinh H."/>
            <person name="Doddapaneni H."/>
            <person name="Dugan-Rocha S."/>
            <person name="Elkadiri S."/>
            <person name="Gnanaolivu R."/>
            <person name="Hughes D."/>
            <person name="Lee S."/>
            <person name="Li M."/>
            <person name="Ming W."/>
            <person name="Munidasa M."/>
            <person name="Muniz J."/>
            <person name="Nguyen L."/>
            <person name="Osuji N."/>
            <person name="Pu L.-L."/>
            <person name="Puazo M."/>
            <person name="Skinner E."/>
            <person name="Qu C."/>
            <person name="Quiroz J."/>
            <person name="Raj R."/>
            <person name="Weissenberger G."/>
            <person name="Xin Y."/>
            <person name="Zou X."/>
            <person name="Han Y."/>
            <person name="Worley K."/>
            <person name="Muzny D."/>
            <person name="Gibbs R."/>
        </authorList>
    </citation>
    <scope>NUCLEOTIDE SEQUENCE</scope>
    <source>
        <strain evidence="10">HAZT.00-mixed</strain>
        <tissue evidence="10">Whole organism</tissue>
    </source>
</reference>
<dbReference type="FunFam" id="2.60.40.10:FF:000328">
    <property type="entry name" value="CLUMA_CG000981, isoform A"/>
    <property type="match status" value="1"/>
</dbReference>
<dbReference type="InterPro" id="IPR013783">
    <property type="entry name" value="Ig-like_fold"/>
</dbReference>
<keyword evidence="7" id="KW-0325">Glycoprotein</keyword>
<proteinExistence type="predicted"/>
<dbReference type="InterPro" id="IPR003599">
    <property type="entry name" value="Ig_sub"/>
</dbReference>
<gene>
    <name evidence="10" type="ORF">HAZT_HAZT005650</name>
</gene>
<evidence type="ECO:0000313" key="10">
    <source>
        <dbReference type="EMBL" id="KAA0201670.1"/>
    </source>
</evidence>
<dbReference type="InterPro" id="IPR051170">
    <property type="entry name" value="Neural/epithelial_adhesion"/>
</dbReference>
<evidence type="ECO:0000256" key="4">
    <source>
        <dbReference type="ARBA" id="ARBA00022737"/>
    </source>
</evidence>
<dbReference type="SMART" id="SM00408">
    <property type="entry name" value="IGc2"/>
    <property type="match status" value="1"/>
</dbReference>
<dbReference type="Proteomes" id="UP000711488">
    <property type="component" value="Unassembled WGS sequence"/>
</dbReference>
<dbReference type="PROSITE" id="PS50835">
    <property type="entry name" value="IG_LIKE"/>
    <property type="match status" value="1"/>
</dbReference>
<sequence length="214" mass="22968">MIVAWVHTSAHGKAVLTVGTHVLTNNPRVSVHVERNSWTLILEAVTSADRGRYMCQVSTVPPTNMYAYVQVVGMNVVTVPPVPPLIPSPLGDVSVEEGANATLTCEATGDPPPALTWRREDGLPFALAGTKVLEYKGSQLALVSVQRETAGAFLCVATNGVPPAVSSRALLYVKCESVVTVSVNMPGLRRALYRDVEGLSDERSTSLRSNVLMW</sequence>
<reference evidence="10" key="2">
    <citation type="journal article" date="2018" name="Environ. Sci. Technol.">
        <title>The Toxicogenome of Hyalella azteca: A Model for Sediment Ecotoxicology and Evolutionary Toxicology.</title>
        <authorList>
            <person name="Poynton H.C."/>
            <person name="Hasenbein S."/>
            <person name="Benoit J.B."/>
            <person name="Sepulveda M.S."/>
            <person name="Poelchau M.F."/>
            <person name="Hughes D.S.T."/>
            <person name="Murali S.C."/>
            <person name="Chen S."/>
            <person name="Glastad K.M."/>
            <person name="Goodisman M.A.D."/>
            <person name="Werren J.H."/>
            <person name="Vineis J.H."/>
            <person name="Bowen J.L."/>
            <person name="Friedrich M."/>
            <person name="Jones J."/>
            <person name="Robertson H.M."/>
            <person name="Feyereisen R."/>
            <person name="Mechler-Hickson A."/>
            <person name="Mathers N."/>
            <person name="Lee C.E."/>
            <person name="Colbourne J.K."/>
            <person name="Biales A."/>
            <person name="Johnston J.S."/>
            <person name="Wellborn G.A."/>
            <person name="Rosendale A.J."/>
            <person name="Cridge A.G."/>
            <person name="Munoz-Torres M.C."/>
            <person name="Bain P.A."/>
            <person name="Manny A.R."/>
            <person name="Major K.M."/>
            <person name="Lambert F.N."/>
            <person name="Vulpe C.D."/>
            <person name="Tuck P."/>
            <person name="Blalock B.J."/>
            <person name="Lin Y.Y."/>
            <person name="Smith M.E."/>
            <person name="Ochoa-Acuna H."/>
            <person name="Chen M.M."/>
            <person name="Childers C.P."/>
            <person name="Qu J."/>
            <person name="Dugan S."/>
            <person name="Lee S.L."/>
            <person name="Chao H."/>
            <person name="Dinh H."/>
            <person name="Han Y."/>
            <person name="Doddapaneni H."/>
            <person name="Worley K.C."/>
            <person name="Muzny D.M."/>
            <person name="Gibbs R.A."/>
            <person name="Richards S."/>
        </authorList>
    </citation>
    <scope>NUCLEOTIDE SEQUENCE</scope>
    <source>
        <strain evidence="10">HAZT.00-mixed</strain>
        <tissue evidence="10">Whole organism</tissue>
    </source>
</reference>